<keyword evidence="6 9" id="KW-0333">Golgi apparatus</keyword>
<keyword evidence="9" id="KW-0119">Carbohydrate metabolism</keyword>
<evidence type="ECO:0000256" key="8">
    <source>
        <dbReference type="ARBA" id="ARBA00023180"/>
    </source>
</evidence>
<dbReference type="Pfam" id="PF03567">
    <property type="entry name" value="Sulfotransfer_2"/>
    <property type="match status" value="1"/>
</dbReference>
<keyword evidence="7" id="KW-0472">Membrane</keyword>
<reference evidence="10" key="1">
    <citation type="submission" date="2021-02" db="EMBL/GenBank/DDBJ databases">
        <authorList>
            <person name="Nowell W R."/>
        </authorList>
    </citation>
    <scope>NUCLEOTIDE SEQUENCE</scope>
</reference>
<dbReference type="GO" id="GO:0008146">
    <property type="term" value="F:sulfotransferase activity"/>
    <property type="evidence" value="ECO:0007669"/>
    <property type="project" value="InterPro"/>
</dbReference>
<evidence type="ECO:0000256" key="7">
    <source>
        <dbReference type="ARBA" id="ARBA00023136"/>
    </source>
</evidence>
<dbReference type="Proteomes" id="UP000663864">
    <property type="component" value="Unassembled WGS sequence"/>
</dbReference>
<evidence type="ECO:0000256" key="4">
    <source>
        <dbReference type="ARBA" id="ARBA00022692"/>
    </source>
</evidence>
<keyword evidence="5" id="KW-1133">Transmembrane helix</keyword>
<dbReference type="AlphaFoldDB" id="A0A814HGT9"/>
<comment type="similarity">
    <text evidence="2 9">Belongs to the sulfotransferase 2 family.</text>
</comment>
<dbReference type="GO" id="GO:0016051">
    <property type="term" value="P:carbohydrate biosynthetic process"/>
    <property type="evidence" value="ECO:0007669"/>
    <property type="project" value="InterPro"/>
</dbReference>
<keyword evidence="3 9" id="KW-0808">Transferase</keyword>
<evidence type="ECO:0000256" key="1">
    <source>
        <dbReference type="ARBA" id="ARBA00004323"/>
    </source>
</evidence>
<sequence>MVNLWKRKPSSYSSSYFNRSIYIFFSSNFTRAIFVRHSFERLASAYIDKIASLKNESFSLYESVRRVICRKYSLFYLTKAERRFYRIHKRIPNTVKESCQKIVTKFEHFIRYVMSNSLQDDVHWLPYSKLCHVCAFKYNFIEKCETMKEDIQRFKSYLGLKSINLNDEKYFSTGKTKEYYKSLYSNLHNELICYLKYFYVDDFKLFDYRLEDYLTIMKELFNVLLHISRHLQKKTRN</sequence>
<evidence type="ECO:0000256" key="6">
    <source>
        <dbReference type="ARBA" id="ARBA00023034"/>
    </source>
</evidence>
<keyword evidence="4" id="KW-0812">Transmembrane</keyword>
<dbReference type="EC" id="2.8.2.-" evidence="9"/>
<evidence type="ECO:0000313" key="10">
    <source>
        <dbReference type="EMBL" id="CAF1008838.1"/>
    </source>
</evidence>
<dbReference type="EMBL" id="CAJNOT010000519">
    <property type="protein sequence ID" value="CAF1008838.1"/>
    <property type="molecule type" value="Genomic_DNA"/>
</dbReference>
<accession>A0A814HGT9</accession>
<evidence type="ECO:0000313" key="11">
    <source>
        <dbReference type="EMBL" id="CAF4005496.1"/>
    </source>
</evidence>
<dbReference type="Proteomes" id="UP000663836">
    <property type="component" value="Unassembled WGS sequence"/>
</dbReference>
<keyword evidence="9" id="KW-0735">Signal-anchor</keyword>
<dbReference type="PANTHER" id="PTHR12137:SF54">
    <property type="entry name" value="CARBOHYDRATE SULFOTRANSFERASE"/>
    <property type="match status" value="1"/>
</dbReference>
<organism evidence="10 12">
    <name type="scientific">Rotaria sordida</name>
    <dbReference type="NCBI Taxonomy" id="392033"/>
    <lineage>
        <taxon>Eukaryota</taxon>
        <taxon>Metazoa</taxon>
        <taxon>Spiralia</taxon>
        <taxon>Gnathifera</taxon>
        <taxon>Rotifera</taxon>
        <taxon>Eurotatoria</taxon>
        <taxon>Bdelloidea</taxon>
        <taxon>Philodinida</taxon>
        <taxon>Philodinidae</taxon>
        <taxon>Rotaria</taxon>
    </lineage>
</organism>
<dbReference type="GO" id="GO:0000139">
    <property type="term" value="C:Golgi membrane"/>
    <property type="evidence" value="ECO:0007669"/>
    <property type="project" value="UniProtKB-SubCell"/>
</dbReference>
<gene>
    <name evidence="11" type="ORF">JBS370_LOCUS26528</name>
    <name evidence="10" type="ORF">ZHD862_LOCUS12926</name>
</gene>
<dbReference type="EMBL" id="CAJOBD010004706">
    <property type="protein sequence ID" value="CAF4005496.1"/>
    <property type="molecule type" value="Genomic_DNA"/>
</dbReference>
<name>A0A814HGT9_9BILA</name>
<dbReference type="InterPro" id="IPR018011">
    <property type="entry name" value="Carb_sulfotrans_8-10"/>
</dbReference>
<comment type="caution">
    <text evidence="10">The sequence shown here is derived from an EMBL/GenBank/DDBJ whole genome shotgun (WGS) entry which is preliminary data.</text>
</comment>
<dbReference type="PANTHER" id="PTHR12137">
    <property type="entry name" value="CARBOHYDRATE SULFOTRANSFERASE"/>
    <property type="match status" value="1"/>
</dbReference>
<evidence type="ECO:0000256" key="3">
    <source>
        <dbReference type="ARBA" id="ARBA00022679"/>
    </source>
</evidence>
<keyword evidence="8 9" id="KW-0325">Glycoprotein</keyword>
<proteinExistence type="inferred from homology"/>
<comment type="subcellular location">
    <subcellularLocation>
        <location evidence="1 9">Golgi apparatus membrane</location>
        <topology evidence="1 9">Single-pass type II membrane protein</topology>
    </subcellularLocation>
</comment>
<evidence type="ECO:0000256" key="5">
    <source>
        <dbReference type="ARBA" id="ARBA00022989"/>
    </source>
</evidence>
<protein>
    <recommendedName>
        <fullName evidence="9">Carbohydrate sulfotransferase</fullName>
        <ecNumber evidence="9">2.8.2.-</ecNumber>
    </recommendedName>
</protein>
<dbReference type="InterPro" id="IPR005331">
    <property type="entry name" value="Sulfotransferase"/>
</dbReference>
<evidence type="ECO:0000256" key="9">
    <source>
        <dbReference type="RuleBase" id="RU364020"/>
    </source>
</evidence>
<evidence type="ECO:0000256" key="2">
    <source>
        <dbReference type="ARBA" id="ARBA00006339"/>
    </source>
</evidence>
<evidence type="ECO:0000313" key="12">
    <source>
        <dbReference type="Proteomes" id="UP000663864"/>
    </source>
</evidence>